<accession>A0A1C4DUZ0</accession>
<name>A0A1C4DUZ0_9BACT</name>
<evidence type="ECO:0008006" key="4">
    <source>
        <dbReference type="Google" id="ProtNLM"/>
    </source>
</evidence>
<dbReference type="OrthoDB" id="814802at2"/>
<proteinExistence type="predicted"/>
<protein>
    <recommendedName>
        <fullName evidence="4">AsmA-like C-terminal region</fullName>
    </recommendedName>
</protein>
<keyword evidence="1" id="KW-0472">Membrane</keyword>
<evidence type="ECO:0000313" key="2">
    <source>
        <dbReference type="EMBL" id="SCC35204.1"/>
    </source>
</evidence>
<gene>
    <name evidence="2" type="ORF">GA0116948_106131</name>
</gene>
<evidence type="ECO:0000313" key="3">
    <source>
        <dbReference type="Proteomes" id="UP000242818"/>
    </source>
</evidence>
<dbReference type="AlphaFoldDB" id="A0A1C4DUZ0"/>
<keyword evidence="3" id="KW-1185">Reference proteome</keyword>
<reference evidence="2 3" key="1">
    <citation type="submission" date="2016-08" db="EMBL/GenBank/DDBJ databases">
        <authorList>
            <person name="Seilhamer J.J."/>
        </authorList>
    </citation>
    <scope>NUCLEOTIDE SEQUENCE [LARGE SCALE GENOMIC DNA]</scope>
    <source>
        <strain evidence="2 3">A37T2</strain>
    </source>
</reference>
<evidence type="ECO:0000256" key="1">
    <source>
        <dbReference type="SAM" id="Phobius"/>
    </source>
</evidence>
<feature type="transmembrane region" description="Helical" evidence="1">
    <location>
        <begin position="15"/>
        <end position="36"/>
    </location>
</feature>
<sequence length="561" mass="64011">MAITHYVQKHWKKGLLGILTLLILIIALGFSLGYYWRLKMRQELHSYVLQMTDSLYSLRYENMRLDIFGGDLLLTKVSLTPDSAVYHRMQREQRAKPFVCAVAADKLDLQGFRVWRYFRQKKVEASALIFTNPSLVVNVDTRPKDTTVPKSFYQSMSKKLKEIRIGRLELLNTNMNYTFDRPDANQMRMQVAQMDIRITGLLVDSVSQHDPARYFYGENCQIDLKDYRYRNSDSVYWMKVHELHYDAAAQTLSIDSFHLDPIYDYAAFDRQAKIQKDRFDVKLNKVVLRNFDPYTLLQGGIKTRSVNIASGQVHVYHNRMLPMDPKTKLGKHPNQMIARMKLPLHIDTLLAKEMDVEYREVSPVTGETGVLNFIHASGILTNITNLDSMLAKDSHMIINLHALLMGQGDLTARFDFPIADSAGGFSLTGVLKNMDGRKMNQMVRPLNRVEVTSLQIHTLSFNISGNQYKAAGTVDFKYDSLKIAFLQKTDDTKHAKKSGIGTFLANAFGLKNNSPKEGDAPAAARVELERDTHKSFFNLVWKTIFKGIKQTAGSSLLKSIV</sequence>
<keyword evidence="1" id="KW-1133">Transmembrane helix</keyword>
<dbReference type="Proteomes" id="UP000242818">
    <property type="component" value="Unassembled WGS sequence"/>
</dbReference>
<dbReference type="STRING" id="1335309.GA0116948_106131"/>
<dbReference type="RefSeq" id="WP_089712016.1">
    <property type="nucleotide sequence ID" value="NZ_FMAR01000006.1"/>
</dbReference>
<organism evidence="2 3">
    <name type="scientific">Chitinophaga costaii</name>
    <dbReference type="NCBI Taxonomy" id="1335309"/>
    <lineage>
        <taxon>Bacteria</taxon>
        <taxon>Pseudomonadati</taxon>
        <taxon>Bacteroidota</taxon>
        <taxon>Chitinophagia</taxon>
        <taxon>Chitinophagales</taxon>
        <taxon>Chitinophagaceae</taxon>
        <taxon>Chitinophaga</taxon>
    </lineage>
</organism>
<keyword evidence="1" id="KW-0812">Transmembrane</keyword>
<dbReference type="EMBL" id="FMAR01000006">
    <property type="protein sequence ID" value="SCC35204.1"/>
    <property type="molecule type" value="Genomic_DNA"/>
</dbReference>